<dbReference type="GO" id="GO:0016567">
    <property type="term" value="P:protein ubiquitination"/>
    <property type="evidence" value="ECO:0007669"/>
    <property type="project" value="InterPro"/>
</dbReference>
<evidence type="ECO:0000256" key="6">
    <source>
        <dbReference type="ARBA" id="ARBA00022714"/>
    </source>
</evidence>
<dbReference type="PANTHER" id="PTHR11685">
    <property type="entry name" value="RBR FAMILY RING FINGER AND IBR DOMAIN-CONTAINING"/>
    <property type="match status" value="1"/>
</dbReference>
<keyword evidence="6" id="KW-0408">Iron</keyword>
<evidence type="ECO:0000256" key="12">
    <source>
        <dbReference type="ARBA" id="ARBA00034078"/>
    </source>
</evidence>
<evidence type="ECO:0000256" key="1">
    <source>
        <dbReference type="ARBA" id="ARBA00001798"/>
    </source>
</evidence>
<evidence type="ECO:0000256" key="9">
    <source>
        <dbReference type="ARBA" id="ARBA00022771"/>
    </source>
</evidence>
<dbReference type="InterPro" id="IPR044066">
    <property type="entry name" value="TRIAD_supradom"/>
</dbReference>
<dbReference type="CDD" id="cd22584">
    <property type="entry name" value="Rcat_RBR_unk"/>
    <property type="match status" value="1"/>
</dbReference>
<keyword evidence="8" id="KW-0677">Repeat</keyword>
<dbReference type="SMART" id="SM00184">
    <property type="entry name" value="RING"/>
    <property type="match status" value="3"/>
</dbReference>
<dbReference type="OrthoDB" id="546833at2759"/>
<dbReference type="PROSITE" id="PS51873">
    <property type="entry name" value="TRIAD"/>
    <property type="match status" value="2"/>
</dbReference>
<evidence type="ECO:0000259" key="14">
    <source>
        <dbReference type="PROSITE" id="PS50089"/>
    </source>
</evidence>
<feature type="domain" description="RING-type" evidence="14">
    <location>
        <begin position="155"/>
        <end position="203"/>
    </location>
</feature>
<comment type="caution">
    <text evidence="16">The sequence shown here is derived from an EMBL/GenBank/DDBJ whole genome shotgun (WGS) entry which is preliminary data.</text>
</comment>
<dbReference type="PROSITE" id="PS00197">
    <property type="entry name" value="2FE2S_FER_1"/>
    <property type="match status" value="1"/>
</dbReference>
<evidence type="ECO:0000313" key="16">
    <source>
        <dbReference type="EMBL" id="KAG2496817.1"/>
    </source>
</evidence>
<dbReference type="GO" id="GO:0008270">
    <property type="term" value="F:zinc ion binding"/>
    <property type="evidence" value="ECO:0007669"/>
    <property type="project" value="UniProtKB-KW"/>
</dbReference>
<evidence type="ECO:0000256" key="2">
    <source>
        <dbReference type="ARBA" id="ARBA00003976"/>
    </source>
</evidence>
<keyword evidence="7" id="KW-0479">Metal-binding</keyword>
<evidence type="ECO:0000256" key="3">
    <source>
        <dbReference type="ARBA" id="ARBA00005884"/>
    </source>
</evidence>
<dbReference type="SUPFAM" id="SSF57850">
    <property type="entry name" value="RING/U-box"/>
    <property type="match status" value="4"/>
</dbReference>
<feature type="domain" description="RING-type" evidence="15">
    <location>
        <begin position="300"/>
        <end position="526"/>
    </location>
</feature>
<evidence type="ECO:0000256" key="8">
    <source>
        <dbReference type="ARBA" id="ARBA00022737"/>
    </source>
</evidence>
<dbReference type="Proteomes" id="UP000612055">
    <property type="component" value="Unassembled WGS sequence"/>
</dbReference>
<keyword evidence="17" id="KW-1185">Reference proteome</keyword>
<dbReference type="GO" id="GO:0061630">
    <property type="term" value="F:ubiquitin protein ligase activity"/>
    <property type="evidence" value="ECO:0007669"/>
    <property type="project" value="UniProtKB-EC"/>
</dbReference>
<evidence type="ECO:0000256" key="5">
    <source>
        <dbReference type="ARBA" id="ARBA00022679"/>
    </source>
</evidence>
<keyword evidence="11" id="KW-0862">Zinc</keyword>
<keyword evidence="6" id="KW-0001">2Fe-2S</keyword>
<protein>
    <recommendedName>
        <fullName evidence="4">RBR-type E3 ubiquitin transferase</fullName>
        <ecNumber evidence="4">2.3.2.31</ecNumber>
    </recommendedName>
</protein>
<name>A0A835Y5P1_9CHLO</name>
<sequence>MDDFRYVLREQAAEYQARISLLANNLTLRERAKQLVSSAYKRQCESELGELFQLFDSVQAQLQILEDEEELRPAACGHGLCAGCLAHYCVSVVKPHRKCVVPCPHAPRDAGGCEALMPREAVVRAIAEDEVATRVFTEVEVEAAATGEGEALLYCPHCSEPMTRPPDGLLPPNRPTRCPACRHKFCAHCRTAWHKRRSCARHQAYLAGGGPAAPGAAGAGGPAAVAALRRCGVRTCPGCRQGVVKASGCNHMTCVCGSEFCYVCGKGYLLGRKLCMCDKFGAAPEAPTAVDYDALIRRVEPMPESEFAATDLDKLMEQFRACGHGLCAGCLAHYCVSVVKPHRKCVVPCPHAPRDAGGCEALMPREAVVRAIAEDEVATRVFTEVEVEAAATGEGEALMYCPHCSEPMTRPPDGLLPPNRPTRCPACRHKFCAHCRTAWHRRRSCARHQAYLAGGGPAAPGAAGAGGPAAVAALRRCGVRTCPGCRQGVVKASGCNHMTCVWVRGVGWDSPEQAPPPRGPLSCVIC</sequence>
<proteinExistence type="inferred from homology"/>
<evidence type="ECO:0000256" key="13">
    <source>
        <dbReference type="PROSITE-ProRule" id="PRU00175"/>
    </source>
</evidence>
<evidence type="ECO:0000256" key="7">
    <source>
        <dbReference type="ARBA" id="ARBA00022723"/>
    </source>
</evidence>
<comment type="similarity">
    <text evidence="3">Belongs to the RBR family. Ariadne subfamily.</text>
</comment>
<dbReference type="SMART" id="SM00647">
    <property type="entry name" value="IBR"/>
    <property type="match status" value="3"/>
</dbReference>
<dbReference type="AlphaFoldDB" id="A0A835Y5P1"/>
<keyword evidence="6" id="KW-0411">Iron-sulfur</keyword>
<organism evidence="16 17">
    <name type="scientific">Edaphochlamys debaryana</name>
    <dbReference type="NCBI Taxonomy" id="47281"/>
    <lineage>
        <taxon>Eukaryota</taxon>
        <taxon>Viridiplantae</taxon>
        <taxon>Chlorophyta</taxon>
        <taxon>core chlorophytes</taxon>
        <taxon>Chlorophyceae</taxon>
        <taxon>CS clade</taxon>
        <taxon>Chlamydomonadales</taxon>
        <taxon>Chlamydomonadales incertae sedis</taxon>
        <taxon>Edaphochlamys</taxon>
    </lineage>
</organism>
<keyword evidence="5" id="KW-0808">Transferase</keyword>
<dbReference type="InterPro" id="IPR002867">
    <property type="entry name" value="IBR_dom"/>
</dbReference>
<dbReference type="GO" id="GO:0051537">
    <property type="term" value="F:2 iron, 2 sulfur cluster binding"/>
    <property type="evidence" value="ECO:0007669"/>
    <property type="project" value="UniProtKB-KW"/>
</dbReference>
<keyword evidence="9 13" id="KW-0863">Zinc-finger</keyword>
<keyword evidence="10" id="KW-0833">Ubl conjugation pathway</keyword>
<evidence type="ECO:0000256" key="11">
    <source>
        <dbReference type="ARBA" id="ARBA00022833"/>
    </source>
</evidence>
<evidence type="ECO:0000313" key="17">
    <source>
        <dbReference type="Proteomes" id="UP000612055"/>
    </source>
</evidence>
<evidence type="ECO:0000256" key="10">
    <source>
        <dbReference type="ARBA" id="ARBA00022786"/>
    </source>
</evidence>
<gene>
    <name evidence="16" type="ORF">HYH03_005223</name>
</gene>
<comment type="catalytic activity">
    <reaction evidence="1">
        <text>[E2 ubiquitin-conjugating enzyme]-S-ubiquitinyl-L-cysteine + [acceptor protein]-L-lysine = [E2 ubiquitin-conjugating enzyme]-L-cysteine + [acceptor protein]-N(6)-ubiquitinyl-L-lysine.</text>
        <dbReference type="EC" id="2.3.2.31"/>
    </reaction>
</comment>
<dbReference type="EC" id="2.3.2.31" evidence="4"/>
<dbReference type="EMBL" id="JAEHOE010000017">
    <property type="protein sequence ID" value="KAG2496817.1"/>
    <property type="molecule type" value="Genomic_DNA"/>
</dbReference>
<dbReference type="Pfam" id="PF26200">
    <property type="entry name" value="Rcat_RNF216"/>
    <property type="match status" value="1"/>
</dbReference>
<accession>A0A835Y5P1</accession>
<comment type="function">
    <text evidence="2">Might act as an E3 ubiquitin-protein ligase, or as part of E3 complex, which accepts ubiquitin from specific E2 ubiquitin-conjugating enzymes and then transfers it to substrates.</text>
</comment>
<evidence type="ECO:0000259" key="15">
    <source>
        <dbReference type="PROSITE" id="PS51873"/>
    </source>
</evidence>
<feature type="domain" description="RING-type" evidence="14">
    <location>
        <begin position="401"/>
        <end position="449"/>
    </location>
</feature>
<dbReference type="Gene3D" id="3.30.40.10">
    <property type="entry name" value="Zinc/RING finger domain, C3HC4 (zinc finger)"/>
    <property type="match status" value="1"/>
</dbReference>
<feature type="domain" description="RING-type" evidence="15">
    <location>
        <begin position="47"/>
        <end position="286"/>
    </location>
</feature>
<dbReference type="Gene3D" id="1.20.120.1750">
    <property type="match status" value="1"/>
</dbReference>
<dbReference type="Pfam" id="PF01485">
    <property type="entry name" value="IBR"/>
    <property type="match status" value="2"/>
</dbReference>
<dbReference type="InterPro" id="IPR013083">
    <property type="entry name" value="Znf_RING/FYVE/PHD"/>
</dbReference>
<dbReference type="PROSITE" id="PS50089">
    <property type="entry name" value="ZF_RING_2"/>
    <property type="match status" value="2"/>
</dbReference>
<dbReference type="InterPro" id="IPR001841">
    <property type="entry name" value="Znf_RING"/>
</dbReference>
<comment type="cofactor">
    <cofactor evidence="12">
        <name>[2Fe-2S] cluster</name>
        <dbReference type="ChEBI" id="CHEBI:190135"/>
    </cofactor>
</comment>
<dbReference type="InterPro" id="IPR031127">
    <property type="entry name" value="E3_UB_ligase_RBR"/>
</dbReference>
<dbReference type="InterPro" id="IPR006058">
    <property type="entry name" value="2Fe2S_fd_BS"/>
</dbReference>
<reference evidence="16" key="1">
    <citation type="journal article" date="2020" name="bioRxiv">
        <title>Comparative genomics of Chlamydomonas.</title>
        <authorList>
            <person name="Craig R.J."/>
            <person name="Hasan A.R."/>
            <person name="Ness R.W."/>
            <person name="Keightley P.D."/>
        </authorList>
    </citation>
    <scope>NUCLEOTIDE SEQUENCE</scope>
    <source>
        <strain evidence="16">CCAP 11/70</strain>
    </source>
</reference>
<evidence type="ECO:0000256" key="4">
    <source>
        <dbReference type="ARBA" id="ARBA00012251"/>
    </source>
</evidence>